<accession>A0A8G2CJ13</accession>
<name>A0A8G2CJ13_ACIRU</name>
<proteinExistence type="predicted"/>
<evidence type="ECO:0008006" key="3">
    <source>
        <dbReference type="Google" id="ProtNLM"/>
    </source>
</evidence>
<dbReference type="AlphaFoldDB" id="A0A8G2CJ13"/>
<dbReference type="Proteomes" id="UP000186308">
    <property type="component" value="Unassembled WGS sequence"/>
</dbReference>
<gene>
    <name evidence="1" type="ORF">SAMN05421828_104129</name>
</gene>
<evidence type="ECO:0000313" key="2">
    <source>
        <dbReference type="Proteomes" id="UP000186308"/>
    </source>
</evidence>
<dbReference type="RefSeq" id="WP_051657125.1">
    <property type="nucleotide sequence ID" value="NZ_FTNE01000004.1"/>
</dbReference>
<protein>
    <recommendedName>
        <fullName evidence="3">WalW protein</fullName>
    </recommendedName>
</protein>
<organism evidence="1 2">
    <name type="scientific">Acidiphilium rubrum</name>
    <dbReference type="NCBI Taxonomy" id="526"/>
    <lineage>
        <taxon>Bacteria</taxon>
        <taxon>Pseudomonadati</taxon>
        <taxon>Pseudomonadota</taxon>
        <taxon>Alphaproteobacteria</taxon>
        <taxon>Acetobacterales</taxon>
        <taxon>Acidocellaceae</taxon>
        <taxon>Acidiphilium</taxon>
    </lineage>
</organism>
<reference evidence="1 2" key="1">
    <citation type="submission" date="2017-01" db="EMBL/GenBank/DDBJ databases">
        <authorList>
            <person name="Varghese N."/>
            <person name="Submissions S."/>
        </authorList>
    </citation>
    <scope>NUCLEOTIDE SEQUENCE [LARGE SCALE GENOMIC DNA]</scope>
    <source>
        <strain evidence="1 2">ATCC 35905</strain>
    </source>
</reference>
<dbReference type="EMBL" id="FTNE01000004">
    <property type="protein sequence ID" value="SIQ40447.1"/>
    <property type="molecule type" value="Genomic_DNA"/>
</dbReference>
<comment type="caution">
    <text evidence="1">The sequence shown here is derived from an EMBL/GenBank/DDBJ whole genome shotgun (WGS) entry which is preliminary data.</text>
</comment>
<keyword evidence="2" id="KW-1185">Reference proteome</keyword>
<dbReference type="OrthoDB" id="9771584at2"/>
<sequence length="341" mass="37485">MFPDILPNPRAVSMRQPTRVATVLIDTEEDFDWADPTEGTDYATAYLTRIADLQPIFTAHGVVPTYLVTYPILENPDLVRLFARYRDRGEAALGIQLHPWVTPPFEGHGTAAQSFGGNLAPDVEARKLAALCTRFTACFGTAPLVFRAGRYGLSRQTATLIEQEGILIDTSIAPRTSMLDEAGPDYSRIDFSPFWFGARRPILELPLGRAIVGWGGSAGSRLYRTLIRSNDAWAPLAGLLARIGCAERITLSPEGNDPRAMIRLVKGLLNRDRTILPLSFHSSSVAPGRNPYVRSRADLHRFYDDLSSILCTLSDDFGCRFAAATDILTLLDQPPNPGGRP</sequence>
<dbReference type="Gene3D" id="3.20.20.370">
    <property type="entry name" value="Glycoside hydrolase/deacetylase"/>
    <property type="match status" value="1"/>
</dbReference>
<evidence type="ECO:0000313" key="1">
    <source>
        <dbReference type="EMBL" id="SIQ40447.1"/>
    </source>
</evidence>